<keyword evidence="2" id="KW-1185">Reference proteome</keyword>
<evidence type="ECO:0000313" key="2">
    <source>
        <dbReference type="Proteomes" id="UP000551878"/>
    </source>
</evidence>
<reference evidence="1 2" key="1">
    <citation type="submission" date="2020-08" db="EMBL/GenBank/DDBJ databases">
        <title>Genomic Encyclopedia of Type Strains, Phase IV (KMG-IV): sequencing the most valuable type-strain genomes for metagenomic binning, comparative biology and taxonomic classification.</title>
        <authorList>
            <person name="Goeker M."/>
        </authorList>
    </citation>
    <scope>NUCLEOTIDE SEQUENCE [LARGE SCALE GENOMIC DNA]</scope>
    <source>
        <strain evidence="1 2">DSM 24696</strain>
    </source>
</reference>
<name>A0A840QTJ6_9BACI</name>
<dbReference type="AlphaFoldDB" id="A0A840QTJ6"/>
<dbReference type="Proteomes" id="UP000551878">
    <property type="component" value="Unassembled WGS sequence"/>
</dbReference>
<evidence type="ECO:0008006" key="3">
    <source>
        <dbReference type="Google" id="ProtNLM"/>
    </source>
</evidence>
<dbReference type="PROSITE" id="PS51257">
    <property type="entry name" value="PROKAR_LIPOPROTEIN"/>
    <property type="match status" value="1"/>
</dbReference>
<comment type="caution">
    <text evidence="1">The sequence shown here is derived from an EMBL/GenBank/DDBJ whole genome shotgun (WGS) entry which is preliminary data.</text>
</comment>
<organism evidence="1 2">
    <name type="scientific">Texcoconibacillus texcoconensis</name>
    <dbReference type="NCBI Taxonomy" id="1095777"/>
    <lineage>
        <taxon>Bacteria</taxon>
        <taxon>Bacillati</taxon>
        <taxon>Bacillota</taxon>
        <taxon>Bacilli</taxon>
        <taxon>Bacillales</taxon>
        <taxon>Bacillaceae</taxon>
        <taxon>Texcoconibacillus</taxon>
    </lineage>
</organism>
<gene>
    <name evidence="1" type="ORF">HNQ41_002828</name>
</gene>
<proteinExistence type="predicted"/>
<protein>
    <recommendedName>
        <fullName evidence="3">Lipoprotein</fullName>
    </recommendedName>
</protein>
<dbReference type="EMBL" id="JACHHB010000014">
    <property type="protein sequence ID" value="MBB5174611.1"/>
    <property type="molecule type" value="Genomic_DNA"/>
</dbReference>
<accession>A0A840QTJ6</accession>
<dbReference type="RefSeq" id="WP_281394032.1">
    <property type="nucleotide sequence ID" value="NZ_JACHHB010000014.1"/>
</dbReference>
<sequence>MKKKLLMSILAGVFTVGVLGACGGDIEEEPGLDEETEVEEELDL</sequence>
<evidence type="ECO:0000313" key="1">
    <source>
        <dbReference type="EMBL" id="MBB5174611.1"/>
    </source>
</evidence>